<dbReference type="Proteomes" id="UP000179686">
    <property type="component" value="Unassembled WGS sequence"/>
</dbReference>
<feature type="transmembrane region" description="Helical" evidence="1">
    <location>
        <begin position="7"/>
        <end position="32"/>
    </location>
</feature>
<organism evidence="2 3">
    <name type="scientific">Candidatus Nomurabacteria bacterium RIFCSPHIGHO2_02_FULL_38_15</name>
    <dbReference type="NCBI Taxonomy" id="1801752"/>
    <lineage>
        <taxon>Bacteria</taxon>
        <taxon>Candidatus Nomuraibacteriota</taxon>
    </lineage>
</organism>
<comment type="caution">
    <text evidence="2">The sequence shown here is derived from an EMBL/GenBank/DDBJ whole genome shotgun (WGS) entry which is preliminary data.</text>
</comment>
<dbReference type="EMBL" id="MFUC01000002">
    <property type="protein sequence ID" value="OGI72661.1"/>
    <property type="molecule type" value="Genomic_DNA"/>
</dbReference>
<evidence type="ECO:0000256" key="1">
    <source>
        <dbReference type="SAM" id="Phobius"/>
    </source>
</evidence>
<keyword evidence="1" id="KW-0812">Transmembrane</keyword>
<keyword evidence="1" id="KW-1133">Transmembrane helix</keyword>
<dbReference type="STRING" id="1801752.A3J61_01315"/>
<proteinExistence type="predicted"/>
<feature type="transmembrane region" description="Helical" evidence="1">
    <location>
        <begin position="107"/>
        <end position="128"/>
    </location>
</feature>
<evidence type="ECO:0000313" key="2">
    <source>
        <dbReference type="EMBL" id="OGI72661.1"/>
    </source>
</evidence>
<accession>A0A1F6VSK2</accession>
<evidence type="ECO:0000313" key="3">
    <source>
        <dbReference type="Proteomes" id="UP000179686"/>
    </source>
</evidence>
<keyword evidence="1" id="KW-0472">Membrane</keyword>
<gene>
    <name evidence="2" type="ORF">A3J61_01315</name>
</gene>
<feature type="transmembrane region" description="Helical" evidence="1">
    <location>
        <begin position="38"/>
        <end position="61"/>
    </location>
</feature>
<dbReference type="AlphaFoldDB" id="A0A1F6VSK2"/>
<sequence length="141" mass="15371">MKKEIIIAALAIVAIVEFFAIVIFLGIITPVLLTLASLAIGILFPMVITRYAGGLICLGLADANGLSDRQKTLLMNTFMILGVIVSTIFLRYSFLSSAGDDIDMTKYFSMTDFIGISIIGSIIGIVLVNKVKLARHFMNFF</sequence>
<name>A0A1F6VSK2_9BACT</name>
<feature type="transmembrane region" description="Helical" evidence="1">
    <location>
        <begin position="73"/>
        <end position="95"/>
    </location>
</feature>
<reference evidence="2 3" key="1">
    <citation type="journal article" date="2016" name="Nat. Commun.">
        <title>Thousands of microbial genomes shed light on interconnected biogeochemical processes in an aquifer system.</title>
        <authorList>
            <person name="Anantharaman K."/>
            <person name="Brown C.T."/>
            <person name="Hug L.A."/>
            <person name="Sharon I."/>
            <person name="Castelle C.J."/>
            <person name="Probst A.J."/>
            <person name="Thomas B.C."/>
            <person name="Singh A."/>
            <person name="Wilkins M.J."/>
            <person name="Karaoz U."/>
            <person name="Brodie E.L."/>
            <person name="Williams K.H."/>
            <person name="Hubbard S.S."/>
            <person name="Banfield J.F."/>
        </authorList>
    </citation>
    <scope>NUCLEOTIDE SEQUENCE [LARGE SCALE GENOMIC DNA]</scope>
</reference>
<protein>
    <submittedName>
        <fullName evidence="2">Uncharacterized protein</fullName>
    </submittedName>
</protein>